<dbReference type="AlphaFoldDB" id="A0A8B6M9B5"/>
<evidence type="ECO:0000313" key="8">
    <source>
        <dbReference type="Proteomes" id="UP000485880"/>
    </source>
</evidence>
<proteinExistence type="inferred from homology"/>
<comment type="function">
    <text evidence="6">Has immunoglobulin-binding and hemagglutination properties, and can bind to mannose. Essential for virulence. May be involved in LPS biosynthesis or polysaccharide transport.</text>
</comment>
<dbReference type="InterPro" id="IPR012413">
    <property type="entry name" value="BA14K"/>
</dbReference>
<keyword evidence="4" id="KW-0472">Membrane</keyword>
<dbReference type="GO" id="GO:0016020">
    <property type="term" value="C:membrane"/>
    <property type="evidence" value="ECO:0007669"/>
    <property type="project" value="UniProtKB-SubCell"/>
</dbReference>
<reference evidence="7 8" key="1">
    <citation type="submission" date="2019-05" db="EMBL/GenBank/DDBJ databases">
        <authorList>
            <person name="Farhan Ul Haque M."/>
        </authorList>
    </citation>
    <scope>NUCLEOTIDE SEQUENCE [LARGE SCALE GENOMIC DNA]</scope>
    <source>
        <strain evidence="7">2</strain>
    </source>
</reference>
<dbReference type="EMBL" id="CABFMQ020000086">
    <property type="protein sequence ID" value="VTZ50772.1"/>
    <property type="molecule type" value="Genomic_DNA"/>
</dbReference>
<evidence type="ECO:0000256" key="1">
    <source>
        <dbReference type="ARBA" id="ARBA00004167"/>
    </source>
</evidence>
<comment type="similarity">
    <text evidence="2">Belongs to the BA14k family.</text>
</comment>
<protein>
    <recommendedName>
        <fullName evidence="3">Lectin-like protein BA14k</fullName>
    </recommendedName>
</protein>
<evidence type="ECO:0000256" key="5">
    <source>
        <dbReference type="ARBA" id="ARBA00022734"/>
    </source>
</evidence>
<keyword evidence="8" id="KW-1185">Reference proteome</keyword>
<organism evidence="7 8">
    <name type="scientific">Methylocella tundrae</name>
    <dbReference type="NCBI Taxonomy" id="227605"/>
    <lineage>
        <taxon>Bacteria</taxon>
        <taxon>Pseudomonadati</taxon>
        <taxon>Pseudomonadota</taxon>
        <taxon>Alphaproteobacteria</taxon>
        <taxon>Hyphomicrobiales</taxon>
        <taxon>Beijerinckiaceae</taxon>
        <taxon>Methylocella</taxon>
    </lineage>
</organism>
<evidence type="ECO:0000256" key="2">
    <source>
        <dbReference type="ARBA" id="ARBA00010270"/>
    </source>
</evidence>
<accession>A0A8B6M9B5</accession>
<name>A0A8B6M9B5_METTU</name>
<dbReference type="GO" id="GO:0030246">
    <property type="term" value="F:carbohydrate binding"/>
    <property type="evidence" value="ECO:0007669"/>
    <property type="project" value="UniProtKB-KW"/>
</dbReference>
<dbReference type="Pfam" id="PF07886">
    <property type="entry name" value="BA14K"/>
    <property type="match status" value="1"/>
</dbReference>
<sequence>MFGSRADSWRGGRHYCRAIGLYKMKESPMRKSIVVTAALLCSAMLTPGDASARGGGHGGGRGGWHGGGGHAGGWHGGGHNGGWHGGGGRYYGGGRRYYGGGGYYNGGNAAGAAIAGGILGLATGAMIAGSAANSAAAASARVGDPNWVSYCARKYRSFDPSSGTYLAYDGNRYVCQ</sequence>
<keyword evidence="5" id="KW-0430">Lectin</keyword>
<keyword evidence="4" id="KW-1003">Cell membrane</keyword>
<comment type="caution">
    <text evidence="7">The sequence shown here is derived from an EMBL/GenBank/DDBJ whole genome shotgun (WGS) entry which is preliminary data.</text>
</comment>
<evidence type="ECO:0000256" key="6">
    <source>
        <dbReference type="ARBA" id="ARBA00025321"/>
    </source>
</evidence>
<gene>
    <name evidence="7" type="ORF">MPC4_290019</name>
</gene>
<evidence type="ECO:0000256" key="4">
    <source>
        <dbReference type="ARBA" id="ARBA00022475"/>
    </source>
</evidence>
<comment type="subcellular location">
    <subcellularLocation>
        <location evidence="1">Membrane</location>
        <topology evidence="1">Single-pass membrane protein</topology>
    </subcellularLocation>
</comment>
<evidence type="ECO:0000256" key="3">
    <source>
        <dbReference type="ARBA" id="ARBA00020552"/>
    </source>
</evidence>
<dbReference type="Proteomes" id="UP000485880">
    <property type="component" value="Unassembled WGS sequence"/>
</dbReference>
<evidence type="ECO:0000313" key="7">
    <source>
        <dbReference type="EMBL" id="VTZ50772.1"/>
    </source>
</evidence>